<name>A0ACB9J593_9ASTR</name>
<protein>
    <submittedName>
        <fullName evidence="1">Uncharacterized protein</fullName>
    </submittedName>
</protein>
<sequence length="927" mass="104016">MLILVMLLLYGVNGKTKIEVRIGVILDMDSSTGKMSNTCISMAIRDFYRKHGHCTTVIRPYFRDSKKDDVQAASAAIDLLKNIQVMAILGPMTSSQADFVIQLGNRTEVPIISPATSPSLSPNDNDYFIRAASDSTSQLKPIADVIKHFKWSEVVFVYEDGEYGRGLVPYLSEAMRAIGTKVMCQTVIYPSVTDDRILAELYKLKTMQTRVFVVHALPDLASRFFKKVKEVGMMEEGYVWIVTEGVTSRLHYLDHKEDSMQGVLGVKSYIPKSNELIDFGRRWKREFRSRYPEDDVTELDISGIRLYDTVFGLAVALEKMSLQNRRLLVTYGDSQFSSSFKQKGNSMTDFDAIGTIKRGTRLLPLIRNFRFDGLSGDFHVINGQLRSSAYQIVNIIGNGEKLIGFWSPENDISKTLSNESKGLKPVTWPGDSHVIPKGWEIPASNKNRLKVGVPAKGGFDQFINAKFDPETSQVIMTGFCVDVFNAVIDALPYALKYEFKPFVTLDGKTPAGSYNDLVFNLSKGGYDAVIGDITILTDRSDNVSFTLPYTEAGVSLIVPNKDERKSAWIFMKPLENKLWITTGAFFIYTGFVIWVFEHRVNKEFRGPAHKQVGMLLWFSFSTLVYAHREKLISNLSRFVVIVWVFVVLVLTSSYTASLTSMLTVQQLRPRYTDINEIQRNGESVGYQEGSFVRDMLIRMGFNDSQLKNYSTFEQYDEGLKLGSQNGGVSAIMDELPYIRVFLAKYCTNYTMIGPTYKTAGFGFAFPIGSPLVHDVSRAVLQVTEKQLMNITNHWFKEEASCDQGAKANSDGLGLDSFKGVFLISGLSSTSALLIFFFMFLYQNRETLVSQDPVSQKVAVIAKTFDVYKGDDESRKSNPEEFNNNNNSPAISVFHQEAGDFSHDEGFSTTEPGSPAHDTIQVVEITTN</sequence>
<reference evidence="2" key="1">
    <citation type="journal article" date="2022" name="Mol. Ecol. Resour.">
        <title>The genomes of chicory, endive, great burdock and yacon provide insights into Asteraceae palaeo-polyploidization history and plant inulin production.</title>
        <authorList>
            <person name="Fan W."/>
            <person name="Wang S."/>
            <person name="Wang H."/>
            <person name="Wang A."/>
            <person name="Jiang F."/>
            <person name="Liu H."/>
            <person name="Zhao H."/>
            <person name="Xu D."/>
            <person name="Zhang Y."/>
        </authorList>
    </citation>
    <scope>NUCLEOTIDE SEQUENCE [LARGE SCALE GENOMIC DNA]</scope>
    <source>
        <strain evidence="2">cv. Yunnan</strain>
    </source>
</reference>
<evidence type="ECO:0000313" key="2">
    <source>
        <dbReference type="Proteomes" id="UP001056120"/>
    </source>
</evidence>
<keyword evidence="2" id="KW-1185">Reference proteome</keyword>
<dbReference type="Proteomes" id="UP001056120">
    <property type="component" value="Linkage Group LG05"/>
</dbReference>
<dbReference type="EMBL" id="CM042022">
    <property type="protein sequence ID" value="KAI3814876.1"/>
    <property type="molecule type" value="Genomic_DNA"/>
</dbReference>
<evidence type="ECO:0000313" key="1">
    <source>
        <dbReference type="EMBL" id="KAI3814876.1"/>
    </source>
</evidence>
<proteinExistence type="predicted"/>
<organism evidence="1 2">
    <name type="scientific">Smallanthus sonchifolius</name>
    <dbReference type="NCBI Taxonomy" id="185202"/>
    <lineage>
        <taxon>Eukaryota</taxon>
        <taxon>Viridiplantae</taxon>
        <taxon>Streptophyta</taxon>
        <taxon>Embryophyta</taxon>
        <taxon>Tracheophyta</taxon>
        <taxon>Spermatophyta</taxon>
        <taxon>Magnoliopsida</taxon>
        <taxon>eudicotyledons</taxon>
        <taxon>Gunneridae</taxon>
        <taxon>Pentapetalae</taxon>
        <taxon>asterids</taxon>
        <taxon>campanulids</taxon>
        <taxon>Asterales</taxon>
        <taxon>Asteraceae</taxon>
        <taxon>Asteroideae</taxon>
        <taxon>Heliantheae alliance</taxon>
        <taxon>Millerieae</taxon>
        <taxon>Smallanthus</taxon>
    </lineage>
</organism>
<gene>
    <name evidence="1" type="ORF">L1987_14523</name>
</gene>
<comment type="caution">
    <text evidence="1">The sequence shown here is derived from an EMBL/GenBank/DDBJ whole genome shotgun (WGS) entry which is preliminary data.</text>
</comment>
<accession>A0ACB9J593</accession>
<reference evidence="1 2" key="2">
    <citation type="journal article" date="2022" name="Mol. Ecol. Resour.">
        <title>The genomes of chicory, endive, great burdock and yacon provide insights into Asteraceae paleo-polyploidization history and plant inulin production.</title>
        <authorList>
            <person name="Fan W."/>
            <person name="Wang S."/>
            <person name="Wang H."/>
            <person name="Wang A."/>
            <person name="Jiang F."/>
            <person name="Liu H."/>
            <person name="Zhao H."/>
            <person name="Xu D."/>
            <person name="Zhang Y."/>
        </authorList>
    </citation>
    <scope>NUCLEOTIDE SEQUENCE [LARGE SCALE GENOMIC DNA]</scope>
    <source>
        <strain evidence="2">cv. Yunnan</strain>
        <tissue evidence="1">Leaves</tissue>
    </source>
</reference>